<reference evidence="5" key="2">
    <citation type="submission" date="2023-05" db="EMBL/GenBank/DDBJ databases">
        <authorList>
            <person name="Schelkunov M.I."/>
        </authorList>
    </citation>
    <scope>NUCLEOTIDE SEQUENCE</scope>
    <source>
        <strain evidence="5">Hsosn_3</strain>
        <tissue evidence="5">Leaf</tissue>
    </source>
</reference>
<sequence length="143" mass="16661">MYDVHGTIEEVRQFTDAIEKWDISSLDQLPEYMRHCYQSLLDIFAEAILQRPEGHHIKLTRAHLQEAEWCQVNYFPTFEEYMNVALVTGAFKMLLVSSFVLMGDVATRESFDWMSKDPLIVRASSVICRLSDDIVEKLEILEI</sequence>
<name>A0AAD8JAD0_9APIA</name>
<organism evidence="5 6">
    <name type="scientific">Heracleum sosnowskyi</name>
    <dbReference type="NCBI Taxonomy" id="360622"/>
    <lineage>
        <taxon>Eukaryota</taxon>
        <taxon>Viridiplantae</taxon>
        <taxon>Streptophyta</taxon>
        <taxon>Embryophyta</taxon>
        <taxon>Tracheophyta</taxon>
        <taxon>Spermatophyta</taxon>
        <taxon>Magnoliopsida</taxon>
        <taxon>eudicotyledons</taxon>
        <taxon>Gunneridae</taxon>
        <taxon>Pentapetalae</taxon>
        <taxon>asterids</taxon>
        <taxon>campanulids</taxon>
        <taxon>Apiales</taxon>
        <taxon>Apiaceae</taxon>
        <taxon>Apioideae</taxon>
        <taxon>apioid superclade</taxon>
        <taxon>Tordylieae</taxon>
        <taxon>Tordyliinae</taxon>
        <taxon>Heracleum</taxon>
    </lineage>
</organism>
<evidence type="ECO:0000256" key="1">
    <source>
        <dbReference type="ARBA" id="ARBA00001946"/>
    </source>
</evidence>
<evidence type="ECO:0000256" key="3">
    <source>
        <dbReference type="ARBA" id="ARBA00023239"/>
    </source>
</evidence>
<dbReference type="PANTHER" id="PTHR31225">
    <property type="entry name" value="OS04G0344100 PROTEIN-RELATED"/>
    <property type="match status" value="1"/>
</dbReference>
<evidence type="ECO:0000313" key="6">
    <source>
        <dbReference type="Proteomes" id="UP001237642"/>
    </source>
</evidence>
<dbReference type="InterPro" id="IPR050148">
    <property type="entry name" value="Terpene_synthase-like"/>
</dbReference>
<dbReference type="InterPro" id="IPR008949">
    <property type="entry name" value="Isoprenoid_synthase_dom_sf"/>
</dbReference>
<evidence type="ECO:0000313" key="5">
    <source>
        <dbReference type="EMBL" id="KAK1399809.1"/>
    </source>
</evidence>
<dbReference type="GO" id="GO:0016114">
    <property type="term" value="P:terpenoid biosynthetic process"/>
    <property type="evidence" value="ECO:0007669"/>
    <property type="project" value="InterPro"/>
</dbReference>
<reference evidence="5" key="1">
    <citation type="submission" date="2023-02" db="EMBL/GenBank/DDBJ databases">
        <title>Genome of toxic invasive species Heracleum sosnowskyi carries increased number of genes despite the absence of recent whole-genome duplications.</title>
        <authorList>
            <person name="Schelkunov M."/>
            <person name="Shtratnikova V."/>
            <person name="Makarenko M."/>
            <person name="Klepikova A."/>
            <person name="Omelchenko D."/>
            <person name="Novikova G."/>
            <person name="Obukhova E."/>
            <person name="Bogdanov V."/>
            <person name="Penin A."/>
            <person name="Logacheva M."/>
        </authorList>
    </citation>
    <scope>NUCLEOTIDE SEQUENCE</scope>
    <source>
        <strain evidence="5">Hsosn_3</strain>
        <tissue evidence="5">Leaf</tissue>
    </source>
</reference>
<dbReference type="SUPFAM" id="SSF48576">
    <property type="entry name" value="Terpenoid synthases"/>
    <property type="match status" value="1"/>
</dbReference>
<dbReference type="Gene3D" id="1.10.600.10">
    <property type="entry name" value="Farnesyl Diphosphate Synthase"/>
    <property type="match status" value="1"/>
</dbReference>
<dbReference type="Pfam" id="PF03936">
    <property type="entry name" value="Terpene_synth_C"/>
    <property type="match status" value="1"/>
</dbReference>
<comment type="cofactor">
    <cofactor evidence="1">
        <name>Mg(2+)</name>
        <dbReference type="ChEBI" id="CHEBI:18420"/>
    </cofactor>
</comment>
<feature type="domain" description="Terpene synthase metal-binding" evidence="4">
    <location>
        <begin position="1"/>
        <end position="135"/>
    </location>
</feature>
<protein>
    <recommendedName>
        <fullName evidence="4">Terpene synthase metal-binding domain-containing protein</fullName>
    </recommendedName>
</protein>
<dbReference type="InterPro" id="IPR005630">
    <property type="entry name" value="Terpene_synthase_metal-bd"/>
</dbReference>
<proteinExistence type="predicted"/>
<dbReference type="GO" id="GO:0000287">
    <property type="term" value="F:magnesium ion binding"/>
    <property type="evidence" value="ECO:0007669"/>
    <property type="project" value="InterPro"/>
</dbReference>
<accession>A0AAD8JAD0</accession>
<evidence type="ECO:0000256" key="2">
    <source>
        <dbReference type="ARBA" id="ARBA00022723"/>
    </source>
</evidence>
<dbReference type="EMBL" id="JAUIZM010000002">
    <property type="protein sequence ID" value="KAK1399809.1"/>
    <property type="molecule type" value="Genomic_DNA"/>
</dbReference>
<gene>
    <name evidence="5" type="ORF">POM88_009672</name>
</gene>
<keyword evidence="3" id="KW-0456">Lyase</keyword>
<dbReference type="Proteomes" id="UP001237642">
    <property type="component" value="Unassembled WGS sequence"/>
</dbReference>
<keyword evidence="6" id="KW-1185">Reference proteome</keyword>
<dbReference type="PANTHER" id="PTHR31225:SF221">
    <property type="entry name" value="(-)-GERMACRENE D SYNTHASE"/>
    <property type="match status" value="1"/>
</dbReference>
<evidence type="ECO:0000259" key="4">
    <source>
        <dbReference type="Pfam" id="PF03936"/>
    </source>
</evidence>
<dbReference type="GO" id="GO:0010333">
    <property type="term" value="F:terpene synthase activity"/>
    <property type="evidence" value="ECO:0007669"/>
    <property type="project" value="InterPro"/>
</dbReference>
<keyword evidence="2" id="KW-0479">Metal-binding</keyword>
<comment type="caution">
    <text evidence="5">The sequence shown here is derived from an EMBL/GenBank/DDBJ whole genome shotgun (WGS) entry which is preliminary data.</text>
</comment>
<dbReference type="AlphaFoldDB" id="A0AAD8JAD0"/>